<dbReference type="GO" id="GO:0004553">
    <property type="term" value="F:hydrolase activity, hydrolyzing O-glycosyl compounds"/>
    <property type="evidence" value="ECO:0007669"/>
    <property type="project" value="InterPro"/>
</dbReference>
<dbReference type="EMBL" id="JNSL01000018">
    <property type="protein sequence ID" value="KGA20921.1"/>
    <property type="molecule type" value="Genomic_DNA"/>
</dbReference>
<dbReference type="PANTHER" id="PTHR12654">
    <property type="entry name" value="BILE ACID BETA-GLUCOSIDASE-RELATED"/>
    <property type="match status" value="1"/>
</dbReference>
<name>A0A094R1J4_9ZZZZ</name>
<sequence>MTQSNKTWPTLKSYTGDDLRKISMPVGGIGTGDIGLAGNGGLINWEIMNRPAYKKSPDVNAFLIRVEQKDRPLFTKVLEGPLDSSLYDGPFGAETRNHGMPRFRKATFKSAYPFGQVELEDTTCPVSVTLQSFNPIIPSDATASSYPIMVFRCVIKNSSEKNATVSIASNLSNFIHPMNLAGSSHLNHNKFVENKNYAAVFYSSEMNDPTDENNGNFSIALLDPHKPTYRTSWADLTWKDSLLDMWDDFVEDGNLDERNSKSLQPVGSLCDKREIKAGATEEFTFLISWYFPHRRAWSIEGEDGSSPPGTNIGKYSDLVIGNYYTTHFTDSLDVIGKFIPEMQSLESRTLKFVDAVIQTGFPESLIDSALSNLSTLKTQTLFQSGDGKYYGWEGIGYNAGSCFGNCSHVWNYEQTTAFLFSNIAKDFRETEFKYATDDRGFMSFRVTFPIDGLQAWPIAAADGQMGCIVKLYREWALSGDTKWLRTLWPAARRALEFAWIPGGWDADQDGVMEGVQHNTMDVEYYGPNPQMGFWYLAALRAAEEMAIELDEKEFARKCRTLFESGSKWIDANLFNGFYYEHKIYPLLENQTIAQGLRHETMGAQNTSDPELQLGAGCLVDQLVGQFLADITDLGSLANPENIRTAASNILKFNEKTDLFDHFNHMRSYALGDEKGLLMATYPLGNRPKRPFPYFTEMMTAYEYTAAGNLIYSGEREKGLKVISHVRERFAGKTRNPFDEAECGRHYSRAMIAWGLFLAWSGQKYSAKRKSLSFREDLENSTLPWFTGASWGTATLIKGQVKIEIVEGQVEINEVNFQGALYSKITPGESVEGVRTRYFGR</sequence>
<feature type="domain" description="Glycosyl-hydrolase family 116 catalytic region" evidence="1">
    <location>
        <begin position="462"/>
        <end position="738"/>
    </location>
</feature>
<evidence type="ECO:0000259" key="2">
    <source>
        <dbReference type="Pfam" id="PF12215"/>
    </source>
</evidence>
<organism evidence="3">
    <name type="scientific">freshwater metagenome</name>
    <dbReference type="NCBI Taxonomy" id="449393"/>
    <lineage>
        <taxon>unclassified sequences</taxon>
        <taxon>metagenomes</taxon>
        <taxon>ecological metagenomes</taxon>
    </lineage>
</organism>
<dbReference type="InterPro" id="IPR006775">
    <property type="entry name" value="GH116_catalytic"/>
</dbReference>
<gene>
    <name evidence="3" type="ORF">GM51_4605</name>
</gene>
<dbReference type="AlphaFoldDB" id="A0A094R1J4"/>
<protein>
    <recommendedName>
        <fullName evidence="4">Glycosyl-hydrolase family 116 catalytic region domain-containing protein</fullName>
    </recommendedName>
</protein>
<accession>A0A094R1J4</accession>
<feature type="domain" description="Glycosyl-hydrolase family 116 N-terminal" evidence="2">
    <location>
        <begin position="24"/>
        <end position="339"/>
    </location>
</feature>
<dbReference type="PANTHER" id="PTHR12654:SF0">
    <property type="entry name" value="NON-LYSOSOMAL GLUCOSYLCERAMIDASE"/>
    <property type="match status" value="1"/>
</dbReference>
<dbReference type="GO" id="GO:0005975">
    <property type="term" value="P:carbohydrate metabolic process"/>
    <property type="evidence" value="ECO:0007669"/>
    <property type="project" value="InterPro"/>
</dbReference>
<proteinExistence type="predicted"/>
<comment type="caution">
    <text evidence="3">The sequence shown here is derived from an EMBL/GenBank/DDBJ whole genome shotgun (WGS) entry which is preliminary data.</text>
</comment>
<dbReference type="SUPFAM" id="SSF48208">
    <property type="entry name" value="Six-hairpin glycosidases"/>
    <property type="match status" value="1"/>
</dbReference>
<dbReference type="InterPro" id="IPR024462">
    <property type="entry name" value="GH116_N"/>
</dbReference>
<dbReference type="Gene3D" id="1.50.10.10">
    <property type="match status" value="1"/>
</dbReference>
<dbReference type="InterPro" id="IPR008928">
    <property type="entry name" value="6-hairpin_glycosidase_sf"/>
</dbReference>
<evidence type="ECO:0000313" key="3">
    <source>
        <dbReference type="EMBL" id="KGA20921.1"/>
    </source>
</evidence>
<reference evidence="3" key="1">
    <citation type="submission" date="2014-06" db="EMBL/GenBank/DDBJ databases">
        <title>Key roles for freshwater Actinobacteria revealed by deep metagenomic sequencing.</title>
        <authorList>
            <person name="Ghai R."/>
            <person name="Mizuno C.M."/>
            <person name="Picazo A."/>
            <person name="Camacho A."/>
            <person name="Rodriguez-Valera F."/>
        </authorList>
    </citation>
    <scope>NUCLEOTIDE SEQUENCE</scope>
</reference>
<dbReference type="Pfam" id="PF04685">
    <property type="entry name" value="DUF608"/>
    <property type="match status" value="1"/>
</dbReference>
<dbReference type="Pfam" id="PF12215">
    <property type="entry name" value="Glyco_hydr_116N"/>
    <property type="match status" value="1"/>
</dbReference>
<dbReference type="InterPro" id="IPR012341">
    <property type="entry name" value="6hp_glycosidase-like_sf"/>
</dbReference>
<dbReference type="InterPro" id="IPR052566">
    <property type="entry name" value="Non-lysos_glucosylceramidase"/>
</dbReference>
<evidence type="ECO:0000259" key="1">
    <source>
        <dbReference type="Pfam" id="PF04685"/>
    </source>
</evidence>
<evidence type="ECO:0008006" key="4">
    <source>
        <dbReference type="Google" id="ProtNLM"/>
    </source>
</evidence>